<dbReference type="EC" id="2.3.2.27" evidence="11"/>
<keyword evidence="11" id="KW-0256">Endoplasmic reticulum</keyword>
<feature type="region of interest" description="Disordered" evidence="12">
    <location>
        <begin position="1"/>
        <end position="72"/>
    </location>
</feature>
<organism evidence="15">
    <name type="scientific">Anthurium amnicola</name>
    <dbReference type="NCBI Taxonomy" id="1678845"/>
    <lineage>
        <taxon>Eukaryota</taxon>
        <taxon>Viridiplantae</taxon>
        <taxon>Streptophyta</taxon>
        <taxon>Embryophyta</taxon>
        <taxon>Tracheophyta</taxon>
        <taxon>Spermatophyta</taxon>
        <taxon>Magnoliopsida</taxon>
        <taxon>Liliopsida</taxon>
        <taxon>Araceae</taxon>
        <taxon>Pothoideae</taxon>
        <taxon>Potheae</taxon>
        <taxon>Anthurium</taxon>
    </lineage>
</organism>
<protein>
    <recommendedName>
        <fullName evidence="11">E3 ubiquitin-protein ligase RMA</fullName>
        <ecNumber evidence="11">2.3.2.27</ecNumber>
    </recommendedName>
    <alternativeName>
        <fullName evidence="11">Protein RING membrane-anchor</fullName>
    </alternativeName>
    <alternativeName>
        <fullName evidence="11">RING-type E3 ubiquitin transferase RMA</fullName>
    </alternativeName>
</protein>
<evidence type="ECO:0000256" key="1">
    <source>
        <dbReference type="ARBA" id="ARBA00000900"/>
    </source>
</evidence>
<name>A0A1D1YFW1_9ARAE</name>
<evidence type="ECO:0000256" key="6">
    <source>
        <dbReference type="ARBA" id="ARBA00022771"/>
    </source>
</evidence>
<keyword evidence="8 11" id="KW-0862">Zinc</keyword>
<evidence type="ECO:0000256" key="7">
    <source>
        <dbReference type="ARBA" id="ARBA00022786"/>
    </source>
</evidence>
<evidence type="ECO:0000256" key="4">
    <source>
        <dbReference type="ARBA" id="ARBA00022679"/>
    </source>
</evidence>
<evidence type="ECO:0000256" key="9">
    <source>
        <dbReference type="ARBA" id="ARBA00023136"/>
    </source>
</evidence>
<dbReference type="CDD" id="cd16534">
    <property type="entry name" value="RING-HC_RNF5-like"/>
    <property type="match status" value="1"/>
</dbReference>
<evidence type="ECO:0000256" key="8">
    <source>
        <dbReference type="ARBA" id="ARBA00022833"/>
    </source>
</evidence>
<feature type="domain" description="RING-type" evidence="13">
    <location>
        <begin position="304"/>
        <end position="345"/>
    </location>
</feature>
<keyword evidence="7 11" id="KW-0833">Ubl conjugation pathway</keyword>
<accession>A0A1D1YFW1</accession>
<evidence type="ECO:0000256" key="5">
    <source>
        <dbReference type="ARBA" id="ARBA00022723"/>
    </source>
</evidence>
<comment type="pathway">
    <text evidence="3 11">Protein modification; protein ubiquitination.</text>
</comment>
<dbReference type="SMART" id="SM00184">
    <property type="entry name" value="RING"/>
    <property type="match status" value="1"/>
</dbReference>
<dbReference type="SUPFAM" id="SSF57850">
    <property type="entry name" value="RING/U-box"/>
    <property type="match status" value="1"/>
</dbReference>
<comment type="subcellular location">
    <subcellularLocation>
        <location evidence="2">Endomembrane system</location>
    </subcellularLocation>
    <subcellularLocation>
        <location evidence="11">Endoplasmic reticulum membrane</location>
        <topology evidence="11">Single-pass type IV membrane protein</topology>
    </subcellularLocation>
</comment>
<dbReference type="InterPro" id="IPR017907">
    <property type="entry name" value="Znf_RING_CS"/>
</dbReference>
<evidence type="ECO:0000313" key="15">
    <source>
        <dbReference type="EMBL" id="JAT53507.1"/>
    </source>
</evidence>
<gene>
    <name evidence="15" type="primary">Rnf5_2</name>
    <name evidence="14" type="synonym">Rnf5_0</name>
    <name evidence="16" type="synonym">Rnf5_3</name>
    <name evidence="16" type="ORF">g.71766</name>
    <name evidence="14" type="ORF">g.71769</name>
    <name evidence="15" type="ORF">g.71771</name>
</gene>
<feature type="compositionally biased region" description="Low complexity" evidence="12">
    <location>
        <begin position="262"/>
        <end position="273"/>
    </location>
</feature>
<reference evidence="15" key="1">
    <citation type="submission" date="2015-07" db="EMBL/GenBank/DDBJ databases">
        <title>Transcriptome Assembly of Anthurium amnicola.</title>
        <authorList>
            <person name="Suzuki J."/>
        </authorList>
    </citation>
    <scope>NUCLEOTIDE SEQUENCE</scope>
</reference>
<keyword evidence="9" id="KW-0472">Membrane</keyword>
<feature type="compositionally biased region" description="Low complexity" evidence="12">
    <location>
        <begin position="37"/>
        <end position="49"/>
    </location>
</feature>
<evidence type="ECO:0000259" key="13">
    <source>
        <dbReference type="PROSITE" id="PS50089"/>
    </source>
</evidence>
<dbReference type="GO" id="GO:0016567">
    <property type="term" value="P:protein ubiquitination"/>
    <property type="evidence" value="ECO:0007669"/>
    <property type="project" value="UniProtKB-UniPathway"/>
</dbReference>
<sequence length="613" mass="65617">MDLNLSLGTPYTRRRLRGVGLGSDLALSSPPSPAPSSPSSSTEESSTPPVVDMPGPSGTPPGISHAPYSPSRASIMAIPDPPLAPYHRPPFARVGWLSPHSRVYMPAFSPPPLSPSSGAPDAPYTLSNVMTFPADHDSGEGFVEDGGGRAARLLPYDPLPAAGLADELLLDAGGGGSPSYIPLSVIPEDHEDLAFAPYQPVVVGSADIFEGDDGPSLTPDFLDPEFRLGRLIELQHHSPEGRPPQLPRPNADELRDYPRLRGAVGSDGSAGVSRKSNMGGEGIDSGGLEGEKGEKNLRAVNFVCNICLDLAQEPVVTSCGHLFCWPCLYQWLHLHCNHRECPVCKGEVIESNITPIYGCGNPETRSQEEGRDGDPCLKIPPRPCGHRIEGWRQRIRRPISRRFSVGIASTWRRVLVEGISIGDRVDGDVEANLQDLITNAHHRVTTRLMARRSTRVEDNVEHGSSSVDAAMPPGNAQSNRQSEGSSRSIFGDAFSHWPRFSFGGSDGRRANLSRIFGRHADSGNHSGASASSGNPQNTDDPIHRPSTRSSQAMDQAPASSTMAVIQGDGGIVDVATEPNSAGSSRSFRRRGRGSSSLDVDGCALHARKRRRLN</sequence>
<dbReference type="EMBL" id="GDJX01020787">
    <property type="protein sequence ID" value="JAT47149.1"/>
    <property type="molecule type" value="Transcribed_RNA"/>
</dbReference>
<evidence type="ECO:0000256" key="12">
    <source>
        <dbReference type="SAM" id="MobiDB-lite"/>
    </source>
</evidence>
<dbReference type="InterPro" id="IPR013083">
    <property type="entry name" value="Znf_RING/FYVE/PHD"/>
</dbReference>
<feature type="compositionally biased region" description="Polar residues" evidence="12">
    <location>
        <begin position="547"/>
        <end position="563"/>
    </location>
</feature>
<keyword evidence="4 11" id="KW-0808">Transferase</keyword>
<feature type="region of interest" description="Disordered" evidence="12">
    <location>
        <begin position="518"/>
        <end position="613"/>
    </location>
</feature>
<comment type="function">
    <text evidence="11">E3 ubiquitin-protein ligase.</text>
</comment>
<dbReference type="UniPathway" id="UPA00143"/>
<evidence type="ECO:0000256" key="11">
    <source>
        <dbReference type="RuleBase" id="RU369090"/>
    </source>
</evidence>
<comment type="catalytic activity">
    <reaction evidence="1 11">
        <text>S-ubiquitinyl-[E2 ubiquitin-conjugating enzyme]-L-cysteine + [acceptor protein]-L-lysine = [E2 ubiquitin-conjugating enzyme]-L-cysteine + N(6)-ubiquitinyl-[acceptor protein]-L-lysine.</text>
        <dbReference type="EC" id="2.3.2.27"/>
    </reaction>
</comment>
<feature type="region of interest" description="Disordered" evidence="12">
    <location>
        <begin position="260"/>
        <end position="289"/>
    </location>
</feature>
<keyword evidence="6 10" id="KW-0863">Zinc-finger</keyword>
<dbReference type="Gene3D" id="3.30.40.10">
    <property type="entry name" value="Zinc/RING finger domain, C3HC4 (zinc finger)"/>
    <property type="match status" value="1"/>
</dbReference>
<keyword evidence="5 11" id="KW-0479">Metal-binding</keyword>
<evidence type="ECO:0000256" key="3">
    <source>
        <dbReference type="ARBA" id="ARBA00004906"/>
    </source>
</evidence>
<proteinExistence type="predicted"/>
<dbReference type="PROSITE" id="PS50089">
    <property type="entry name" value="ZF_RING_2"/>
    <property type="match status" value="1"/>
</dbReference>
<evidence type="ECO:0000313" key="16">
    <source>
        <dbReference type="EMBL" id="JAT61732.1"/>
    </source>
</evidence>
<dbReference type="EMBL" id="GDJX01006204">
    <property type="protein sequence ID" value="JAT61732.1"/>
    <property type="molecule type" value="Transcribed_RNA"/>
</dbReference>
<dbReference type="InterPro" id="IPR001841">
    <property type="entry name" value="Znf_RING"/>
</dbReference>
<feature type="compositionally biased region" description="Polar residues" evidence="12">
    <location>
        <begin position="475"/>
        <end position="488"/>
    </location>
</feature>
<evidence type="ECO:0000256" key="2">
    <source>
        <dbReference type="ARBA" id="ARBA00004308"/>
    </source>
</evidence>
<feature type="region of interest" description="Disordered" evidence="12">
    <location>
        <begin position="452"/>
        <end position="490"/>
    </location>
</feature>
<dbReference type="Pfam" id="PF00097">
    <property type="entry name" value="zf-C3HC4"/>
    <property type="match status" value="1"/>
</dbReference>
<dbReference type="GO" id="GO:0005789">
    <property type="term" value="C:endoplasmic reticulum membrane"/>
    <property type="evidence" value="ECO:0007669"/>
    <property type="project" value="UniProtKB-SubCell"/>
</dbReference>
<evidence type="ECO:0000256" key="10">
    <source>
        <dbReference type="PROSITE-ProRule" id="PRU00175"/>
    </source>
</evidence>
<comment type="domain">
    <text evidence="11">The RING-type zinc finger domain is responsible for E3 ligase activity.</text>
</comment>
<dbReference type="PROSITE" id="PS00518">
    <property type="entry name" value="ZF_RING_1"/>
    <property type="match status" value="1"/>
</dbReference>
<dbReference type="EMBL" id="GDJX01014429">
    <property type="protein sequence ID" value="JAT53507.1"/>
    <property type="molecule type" value="Transcribed_RNA"/>
</dbReference>
<dbReference type="GO" id="GO:0061630">
    <property type="term" value="F:ubiquitin protein ligase activity"/>
    <property type="evidence" value="ECO:0007669"/>
    <property type="project" value="UniProtKB-UniRule"/>
</dbReference>
<evidence type="ECO:0000313" key="14">
    <source>
        <dbReference type="EMBL" id="JAT47149.1"/>
    </source>
</evidence>
<dbReference type="InterPro" id="IPR045103">
    <property type="entry name" value="RNF5/RNF185-like"/>
</dbReference>
<feature type="compositionally biased region" description="Low complexity" evidence="12">
    <location>
        <begin position="523"/>
        <end position="534"/>
    </location>
</feature>
<dbReference type="GO" id="GO:0006511">
    <property type="term" value="P:ubiquitin-dependent protein catabolic process"/>
    <property type="evidence" value="ECO:0007669"/>
    <property type="project" value="UniProtKB-UniRule"/>
</dbReference>
<dbReference type="AlphaFoldDB" id="A0A1D1YFW1"/>
<feature type="compositionally biased region" description="Gly residues" evidence="12">
    <location>
        <begin position="279"/>
        <end position="288"/>
    </location>
</feature>
<dbReference type="InterPro" id="IPR018957">
    <property type="entry name" value="Znf_C3HC4_RING-type"/>
</dbReference>
<dbReference type="GO" id="GO:0008270">
    <property type="term" value="F:zinc ion binding"/>
    <property type="evidence" value="ECO:0007669"/>
    <property type="project" value="UniProtKB-KW"/>
</dbReference>
<dbReference type="PANTHER" id="PTHR12313">
    <property type="entry name" value="E3 UBIQUITIN-PROTEIN LIGASE RNF5-RELATED"/>
    <property type="match status" value="1"/>
</dbReference>